<reference evidence="2 3" key="1">
    <citation type="submission" date="2017-09" db="EMBL/GenBank/DDBJ databases">
        <title>Paracoccus alkalisoli sp. nov., isolated from saline alkaline soil.</title>
        <authorList>
            <person name="Dong X."/>
            <person name="Zhang G."/>
        </authorList>
    </citation>
    <scope>NUCLEOTIDE SEQUENCE [LARGE SCALE GENOMIC DNA]</scope>
    <source>
        <strain evidence="2 3">WN007</strain>
    </source>
</reference>
<evidence type="ECO:0000256" key="1">
    <source>
        <dbReference type="SAM" id="Phobius"/>
    </source>
</evidence>
<keyword evidence="1" id="KW-0472">Membrane</keyword>
<feature type="non-terminal residue" evidence="2">
    <location>
        <position position="1"/>
    </location>
</feature>
<protein>
    <submittedName>
        <fullName evidence="2">Uncharacterized protein</fullName>
    </submittedName>
</protein>
<proteinExistence type="predicted"/>
<organism evidence="2 3">
    <name type="scientific">Paracoccus salipaludis</name>
    <dbReference type="NCBI Taxonomy" id="2032623"/>
    <lineage>
        <taxon>Bacteria</taxon>
        <taxon>Pseudomonadati</taxon>
        <taxon>Pseudomonadota</taxon>
        <taxon>Alphaproteobacteria</taxon>
        <taxon>Rhodobacterales</taxon>
        <taxon>Paracoccaceae</taxon>
        <taxon>Paracoccus</taxon>
    </lineage>
</organism>
<keyword evidence="3" id="KW-1185">Reference proteome</keyword>
<comment type="caution">
    <text evidence="2">The sequence shown here is derived from an EMBL/GenBank/DDBJ whole genome shotgun (WGS) entry which is preliminary data.</text>
</comment>
<name>A0A2A2GHZ2_9RHOB</name>
<dbReference type="EMBL" id="NSJZ01000013">
    <property type="protein sequence ID" value="PAU96485.1"/>
    <property type="molecule type" value="Genomic_DNA"/>
</dbReference>
<keyword evidence="1" id="KW-1133">Transmembrane helix</keyword>
<evidence type="ECO:0000313" key="3">
    <source>
        <dbReference type="Proteomes" id="UP000218023"/>
    </source>
</evidence>
<dbReference type="AlphaFoldDB" id="A0A2A2GHZ2"/>
<keyword evidence="1" id="KW-0812">Transmembrane</keyword>
<feature type="transmembrane region" description="Helical" evidence="1">
    <location>
        <begin position="20"/>
        <end position="38"/>
    </location>
</feature>
<sequence length="78" mass="8544">PPPPPPPAPYWPGYWHDDDDFWWGAAAAIAIGSIVASVPPDCQTVSVNGVSYKHCGTTWLRPEYQGHNLVYVVVGDPR</sequence>
<accession>A0A2A2GHZ2</accession>
<dbReference type="Proteomes" id="UP000218023">
    <property type="component" value="Unassembled WGS sequence"/>
</dbReference>
<gene>
    <name evidence="2" type="ORF">CK240_13070</name>
</gene>
<dbReference type="RefSeq" id="WP_205957832.1">
    <property type="nucleotide sequence ID" value="NZ_NSJZ01000013.1"/>
</dbReference>
<evidence type="ECO:0000313" key="2">
    <source>
        <dbReference type="EMBL" id="PAU96485.1"/>
    </source>
</evidence>